<sequence length="245" mass="25855">MLVVGNSNIIGLNLMNRLIENGVLAIGVRGLEDIPGALRRAEGVEYVVNAIYGEGIAAAVPEDERAGEAVKVAQSIIKGLFPGSMHVLISSDLVYLPRGGEKSEEDATGPATPLGAKMLEAEATAGEGALIIRTGIPLGHCAPNLMDRWAAGATGWAPVTGRRRAFVLNRDLSTAVIRLLGRSGIYNVCDFNMAEEEFASAAGISRPPCRSDRSDYSLSCRKLTHETGLEPAGRDILGAWYGGVP</sequence>
<evidence type="ECO:0000313" key="1">
    <source>
        <dbReference type="EMBL" id="GGM78828.1"/>
    </source>
</evidence>
<protein>
    <recommendedName>
        <fullName evidence="3">dTDP-4-dehydrorhamnose reductase</fullName>
    </recommendedName>
</protein>
<dbReference type="InterPro" id="IPR036291">
    <property type="entry name" value="NAD(P)-bd_dom_sf"/>
</dbReference>
<reference evidence="1" key="1">
    <citation type="journal article" date="2014" name="Int. J. Syst. Evol. Microbiol.">
        <title>Complete genome sequence of Corynebacterium casei LMG S-19264T (=DSM 44701T), isolated from a smear-ripened cheese.</title>
        <authorList>
            <consortium name="US DOE Joint Genome Institute (JGI-PGF)"/>
            <person name="Walter F."/>
            <person name="Albersmeier A."/>
            <person name="Kalinowski J."/>
            <person name="Ruckert C."/>
        </authorList>
    </citation>
    <scope>NUCLEOTIDE SEQUENCE</scope>
    <source>
        <strain evidence="1">JCM 13583</strain>
    </source>
</reference>
<accession>A0AA37BSK0</accession>
<gene>
    <name evidence="1" type="ORF">GCM10007108_16240</name>
</gene>
<dbReference type="Gene3D" id="3.40.50.720">
    <property type="entry name" value="NAD(P)-binding Rossmann-like Domain"/>
    <property type="match status" value="1"/>
</dbReference>
<dbReference type="Proteomes" id="UP000632195">
    <property type="component" value="Unassembled WGS sequence"/>
</dbReference>
<comment type="caution">
    <text evidence="1">The sequence shown here is derived from an EMBL/GenBank/DDBJ whole genome shotgun (WGS) entry which is preliminary data.</text>
</comment>
<dbReference type="RefSeq" id="WP_188681744.1">
    <property type="nucleotide sequence ID" value="NZ_BMNY01000003.1"/>
</dbReference>
<proteinExistence type="predicted"/>
<keyword evidence="2" id="KW-1185">Reference proteome</keyword>
<name>A0AA37BSK0_9ARCH</name>
<evidence type="ECO:0008006" key="3">
    <source>
        <dbReference type="Google" id="ProtNLM"/>
    </source>
</evidence>
<reference evidence="1" key="2">
    <citation type="submission" date="2022-09" db="EMBL/GenBank/DDBJ databases">
        <authorList>
            <person name="Sun Q."/>
            <person name="Ohkuma M."/>
        </authorList>
    </citation>
    <scope>NUCLEOTIDE SEQUENCE</scope>
    <source>
        <strain evidence="1">JCM 13583</strain>
    </source>
</reference>
<evidence type="ECO:0000313" key="2">
    <source>
        <dbReference type="Proteomes" id="UP000632195"/>
    </source>
</evidence>
<dbReference type="SUPFAM" id="SSF51735">
    <property type="entry name" value="NAD(P)-binding Rossmann-fold domains"/>
    <property type="match status" value="1"/>
</dbReference>
<dbReference type="EMBL" id="BMNY01000003">
    <property type="protein sequence ID" value="GGM78828.1"/>
    <property type="molecule type" value="Genomic_DNA"/>
</dbReference>
<organism evidence="1 2">
    <name type="scientific">Thermogymnomonas acidicola</name>
    <dbReference type="NCBI Taxonomy" id="399579"/>
    <lineage>
        <taxon>Archaea</taxon>
        <taxon>Methanobacteriati</taxon>
        <taxon>Thermoplasmatota</taxon>
        <taxon>Thermoplasmata</taxon>
        <taxon>Thermoplasmatales</taxon>
        <taxon>Thermogymnomonas</taxon>
    </lineage>
</organism>
<dbReference type="AlphaFoldDB" id="A0AA37BSK0"/>